<evidence type="ECO:0000256" key="10">
    <source>
        <dbReference type="SAM" id="Phobius"/>
    </source>
</evidence>
<evidence type="ECO:0000313" key="12">
    <source>
        <dbReference type="EMBL" id="SFY00610.1"/>
    </source>
</evidence>
<dbReference type="AlphaFoldDB" id="A0A1K2BPC5"/>
<proteinExistence type="inferred from homology"/>
<dbReference type="STRING" id="1893.SAMN02787144_100981"/>
<gene>
    <name evidence="12" type="ORF">SAMN02787144_100981</name>
</gene>
<keyword evidence="8" id="KW-1015">Disulfide bond</keyword>
<dbReference type="InterPro" id="IPR038354">
    <property type="entry name" value="VKOR_sf"/>
</dbReference>
<dbReference type="OrthoDB" id="9783799at2"/>
<keyword evidence="3 10" id="KW-0812">Transmembrane</keyword>
<keyword evidence="9" id="KW-0676">Redox-active center</keyword>
<feature type="transmembrane region" description="Helical" evidence="10">
    <location>
        <begin position="154"/>
        <end position="173"/>
    </location>
</feature>
<evidence type="ECO:0000256" key="7">
    <source>
        <dbReference type="ARBA" id="ARBA00023136"/>
    </source>
</evidence>
<sequence length="226" mass="24419">MKLSECGTGRVAEGPEADERECAGASGAGDERECAGARRGFGWLLVVTAALGLLGSFVITIDKFELLADPGFVPACSLSPVVSCTSVMRSEQASAFGFPNPLIGLVAFGTVLGTGAGLLAGARYRRWYWLGLNLGTLFGVGFCMWLMTQALFEIGALCLWCVLVWVATVFMFWHTTVHNLRHGVLPAPRALVAAVLEFPLVVPVTWCLAIVMLIAIRFWSYWQTLL</sequence>
<evidence type="ECO:0000256" key="1">
    <source>
        <dbReference type="ARBA" id="ARBA00004141"/>
    </source>
</evidence>
<evidence type="ECO:0000256" key="4">
    <source>
        <dbReference type="ARBA" id="ARBA00022719"/>
    </source>
</evidence>
<evidence type="ECO:0000259" key="11">
    <source>
        <dbReference type="SMART" id="SM00756"/>
    </source>
</evidence>
<feature type="transmembrane region" description="Helical" evidence="10">
    <location>
        <begin position="194"/>
        <end position="219"/>
    </location>
</feature>
<keyword evidence="7 10" id="KW-0472">Membrane</keyword>
<organism evidence="12 13">
    <name type="scientific">Streptomyces atratus</name>
    <dbReference type="NCBI Taxonomy" id="1893"/>
    <lineage>
        <taxon>Bacteria</taxon>
        <taxon>Bacillati</taxon>
        <taxon>Actinomycetota</taxon>
        <taxon>Actinomycetes</taxon>
        <taxon>Kitasatosporales</taxon>
        <taxon>Streptomycetaceae</taxon>
        <taxon>Streptomyces</taxon>
    </lineage>
</organism>
<dbReference type="GO" id="GO:0016020">
    <property type="term" value="C:membrane"/>
    <property type="evidence" value="ECO:0007669"/>
    <property type="project" value="UniProtKB-SubCell"/>
</dbReference>
<dbReference type="EMBL" id="FPJO01000009">
    <property type="protein sequence ID" value="SFY00610.1"/>
    <property type="molecule type" value="Genomic_DNA"/>
</dbReference>
<dbReference type="InterPro" id="IPR041714">
    <property type="entry name" value="VKOR_Actinobacteria"/>
</dbReference>
<dbReference type="Pfam" id="PF07884">
    <property type="entry name" value="VKOR"/>
    <property type="match status" value="1"/>
</dbReference>
<dbReference type="SMART" id="SM00756">
    <property type="entry name" value="VKc"/>
    <property type="match status" value="1"/>
</dbReference>
<keyword evidence="4" id="KW-0874">Quinone</keyword>
<dbReference type="GO" id="GO:0048038">
    <property type="term" value="F:quinone binding"/>
    <property type="evidence" value="ECO:0007669"/>
    <property type="project" value="UniProtKB-KW"/>
</dbReference>
<comment type="subcellular location">
    <subcellularLocation>
        <location evidence="1">Membrane</location>
        <topology evidence="1">Multi-pass membrane protein</topology>
    </subcellularLocation>
</comment>
<dbReference type="InterPro" id="IPR012932">
    <property type="entry name" value="VKOR"/>
</dbReference>
<keyword evidence="6" id="KW-0560">Oxidoreductase</keyword>
<dbReference type="CDD" id="cd12922">
    <property type="entry name" value="VKOR_5"/>
    <property type="match status" value="1"/>
</dbReference>
<evidence type="ECO:0000256" key="6">
    <source>
        <dbReference type="ARBA" id="ARBA00023002"/>
    </source>
</evidence>
<comment type="similarity">
    <text evidence="2">Belongs to the VKOR family.</text>
</comment>
<dbReference type="Proteomes" id="UP000181909">
    <property type="component" value="Unassembled WGS sequence"/>
</dbReference>
<feature type="transmembrane region" description="Helical" evidence="10">
    <location>
        <begin position="127"/>
        <end position="148"/>
    </location>
</feature>
<dbReference type="GO" id="GO:0016491">
    <property type="term" value="F:oxidoreductase activity"/>
    <property type="evidence" value="ECO:0007669"/>
    <property type="project" value="UniProtKB-KW"/>
</dbReference>
<reference evidence="12 13" key="1">
    <citation type="submission" date="2016-11" db="EMBL/GenBank/DDBJ databases">
        <authorList>
            <person name="Jaros S."/>
            <person name="Januszkiewicz K."/>
            <person name="Wedrychowicz H."/>
        </authorList>
    </citation>
    <scope>NUCLEOTIDE SEQUENCE [LARGE SCALE GENOMIC DNA]</scope>
    <source>
        <strain evidence="12 13">OK807</strain>
    </source>
</reference>
<evidence type="ECO:0000256" key="5">
    <source>
        <dbReference type="ARBA" id="ARBA00022989"/>
    </source>
</evidence>
<evidence type="ECO:0000256" key="9">
    <source>
        <dbReference type="ARBA" id="ARBA00023284"/>
    </source>
</evidence>
<name>A0A1K2BPC5_STRAR</name>
<evidence type="ECO:0000256" key="8">
    <source>
        <dbReference type="ARBA" id="ARBA00023157"/>
    </source>
</evidence>
<feature type="transmembrane region" description="Helical" evidence="10">
    <location>
        <begin position="102"/>
        <end position="120"/>
    </location>
</feature>
<keyword evidence="5 10" id="KW-1133">Transmembrane helix</keyword>
<accession>A0A1K2BPC5</accession>
<dbReference type="RefSeq" id="WP_079179511.1">
    <property type="nucleotide sequence ID" value="NZ_CP108276.1"/>
</dbReference>
<protein>
    <submittedName>
        <fullName evidence="12">Uncharacterized membrane protein</fullName>
    </submittedName>
</protein>
<evidence type="ECO:0000256" key="3">
    <source>
        <dbReference type="ARBA" id="ARBA00022692"/>
    </source>
</evidence>
<evidence type="ECO:0000256" key="2">
    <source>
        <dbReference type="ARBA" id="ARBA00006214"/>
    </source>
</evidence>
<feature type="transmembrane region" description="Helical" evidence="10">
    <location>
        <begin position="41"/>
        <end position="61"/>
    </location>
</feature>
<evidence type="ECO:0000313" key="13">
    <source>
        <dbReference type="Proteomes" id="UP000181909"/>
    </source>
</evidence>
<dbReference type="Gene3D" id="1.20.1440.130">
    <property type="entry name" value="VKOR domain"/>
    <property type="match status" value="1"/>
</dbReference>
<feature type="domain" description="Vitamin K epoxide reductase" evidence="11">
    <location>
        <begin position="38"/>
        <end position="179"/>
    </location>
</feature>